<evidence type="ECO:0000256" key="1">
    <source>
        <dbReference type="SAM" id="MobiDB-lite"/>
    </source>
</evidence>
<dbReference type="AlphaFoldDB" id="J9DMU1"/>
<feature type="region of interest" description="Disordered" evidence="1">
    <location>
        <begin position="17"/>
        <end position="42"/>
    </location>
</feature>
<feature type="non-terminal residue" evidence="2">
    <location>
        <position position="74"/>
    </location>
</feature>
<dbReference type="EMBL" id="ADBV01020495">
    <property type="protein sequence ID" value="EJW70811.1"/>
    <property type="molecule type" value="Genomic_DNA"/>
</dbReference>
<proteinExistence type="predicted"/>
<name>J9DMU1_WUCBA</name>
<protein>
    <submittedName>
        <fullName evidence="2">Uncharacterized protein</fullName>
    </submittedName>
</protein>
<organism evidence="2 3">
    <name type="scientific">Wuchereria bancrofti</name>
    <dbReference type="NCBI Taxonomy" id="6293"/>
    <lineage>
        <taxon>Eukaryota</taxon>
        <taxon>Metazoa</taxon>
        <taxon>Ecdysozoa</taxon>
        <taxon>Nematoda</taxon>
        <taxon>Chromadorea</taxon>
        <taxon>Rhabditida</taxon>
        <taxon>Spirurina</taxon>
        <taxon>Spiruromorpha</taxon>
        <taxon>Filarioidea</taxon>
        <taxon>Onchocercidae</taxon>
        <taxon>Wuchereria</taxon>
    </lineage>
</organism>
<comment type="caution">
    <text evidence="2">The sequence shown here is derived from an EMBL/GenBank/DDBJ whole genome shotgun (WGS) entry which is preliminary data.</text>
</comment>
<evidence type="ECO:0000313" key="3">
    <source>
        <dbReference type="Proteomes" id="UP000004810"/>
    </source>
</evidence>
<accession>J9DMU1</accession>
<dbReference type="Proteomes" id="UP000004810">
    <property type="component" value="Unassembled WGS sequence"/>
</dbReference>
<feature type="compositionally biased region" description="Low complexity" evidence="1">
    <location>
        <begin position="22"/>
        <end position="34"/>
    </location>
</feature>
<evidence type="ECO:0000313" key="2">
    <source>
        <dbReference type="EMBL" id="EJW70811.1"/>
    </source>
</evidence>
<feature type="non-terminal residue" evidence="2">
    <location>
        <position position="1"/>
    </location>
</feature>
<sequence>HLSNARTKYHESLEKLTELKHSSNSKNSTDSESSPRNWSTDSSNVKKLADLMHTKGHFENLSNLQQNVTDLEQS</sequence>
<gene>
    <name evidence="2" type="ORF">WUBG_18284</name>
</gene>
<reference evidence="3" key="1">
    <citation type="submission" date="2012-08" db="EMBL/GenBank/DDBJ databases">
        <title>The Genome Sequence of Wuchereria bancrofti.</title>
        <authorList>
            <person name="Nutman T.B."/>
            <person name="Fink D.L."/>
            <person name="Russ C."/>
            <person name="Young S."/>
            <person name="Zeng Q."/>
            <person name="Koehrsen M."/>
            <person name="Alvarado L."/>
            <person name="Berlin A."/>
            <person name="Chapman S.B."/>
            <person name="Chen Z."/>
            <person name="Freedman E."/>
            <person name="Gellesch M."/>
            <person name="Goldberg J."/>
            <person name="Griggs A."/>
            <person name="Gujja S."/>
            <person name="Heilman E.R."/>
            <person name="Heiman D."/>
            <person name="Hepburn T."/>
            <person name="Howarth C."/>
            <person name="Jen D."/>
            <person name="Larson L."/>
            <person name="Lewis B."/>
            <person name="Mehta T."/>
            <person name="Park D."/>
            <person name="Pearson M."/>
            <person name="Roberts A."/>
            <person name="Saif S."/>
            <person name="Shea T."/>
            <person name="Shenoy N."/>
            <person name="Sisk P."/>
            <person name="Stolte C."/>
            <person name="Sykes S."/>
            <person name="Walk T."/>
            <person name="White J."/>
            <person name="Yandava C."/>
            <person name="Haas B."/>
            <person name="Henn M.R."/>
            <person name="Nusbaum C."/>
            <person name="Birren B."/>
        </authorList>
    </citation>
    <scope>NUCLEOTIDE SEQUENCE [LARGE SCALE GENOMIC DNA]</scope>
    <source>
        <strain evidence="3">NA</strain>
    </source>
</reference>